<sequence>MKTMRALIFVFLTALLPIGADAQLNRAVGSNDFEDWSGFTKVKKQVGYFESGTDISYSYPEGENWSKGYRDYYHGEDWSQYEGFVFDLYQKEGSSAVIDLTFKVAEENIRKLQLENKATVTLHGKGWQQVFIPWKAFDLPEGQRGTLQGVKQLHLSVASEKNTQLQIRNVHLSKGKVLAVDAPIQGLSANAGQKVSYQVKVVNASDQPQQIHCSFPVQGWESMKATVKPASVLLAVGEQKQILVEVEIPAHLPQGVREKQTLKIIPNADGASSKTIEFTTAVTVPSPFMVHTADNWSEVIAKTEKYDWAKEELEKIEANAQKWVVPEYSTKAAPIDSFRGPYLFHESEASKMMNCAMAYRLTGKQIYAQKCVQFLRKIYDKDQGYPATYRFNQNNFVKEGGVFQNVARAYDMIMDCGLLTEEDHQGVEHTFRLYIETAMLGNDDGGVNNWDLSELAGAFYCALVIQDWHLVDWTLNSPSGIYRQFTQGVMSDGWWYECAVGYNIWCSTMFSEMAIAMRPWGENFVDAQMPIGTTPYFSLLPERRKPGLYGMNFDKWGALHKPSVGIKDMWDALIPFLDYRGVIFAVNDAKESLVTGEPYELAYYLYRDLEYAAVINRGKGRNLLYGVPELPEVVSEKAKKSAFADNMGVVQLRSQTADREQKDQIQAVLHYGTHGGYHGHYDRGSFLSMMRYGRSFFNPEMYWYGYKSYLYKFLVQNSVNKNMVTVDLKMQEPRESFRTLFYEGEMMQAAAVETKATWVNPPYGGMIYGDKKDYTFAQKAWEEGRSLSIPEDAPKYGQVSDPTEDILQRRLMVMMDDYVILADYMEAEQAHDFDWLFQMKGFMGITADQVKLKTHQNQMSDDPLSSAQFTTDCNWYETKGSSRAVFEMCFGAECDNAGARMPNSEDGPLKMDIFTAWPKNNEVMIGTAPENFAVNKQLWYSIAADGEMLLNDSTGAWILGSKNIALDIQGKNELHLTTKVAGKIQNNTIFWGDAKVLLADGSERFLKDLPFKSNNLLLPAQIGLDYYGGPVKLGGKHMANPFPGMPENHAQAAEITLDLSELNAIKFIARIGGDFPLGDETSRRKTMAVRSHGKTARFLSVIEPYEEASAIESVNAENADQLIVQLKDGRRQEITIHNLEDAQNSIEVQTKEYLHGELIREERTEKKVQAIFKEML</sequence>
<evidence type="ECO:0000313" key="6">
    <source>
        <dbReference type="Proteomes" id="UP001354989"/>
    </source>
</evidence>
<geneLocation type="plasmid" evidence="5 6">
    <name>pPP5</name>
</geneLocation>
<keyword evidence="6" id="KW-1185">Reference proteome</keyword>
<gene>
    <name evidence="5" type="ORF">PEPS_43320</name>
</gene>
<feature type="signal peptide" evidence="3">
    <location>
        <begin position="1"/>
        <end position="22"/>
    </location>
</feature>
<evidence type="ECO:0000256" key="1">
    <source>
        <dbReference type="ARBA" id="ARBA00022729"/>
    </source>
</evidence>
<dbReference type="SUPFAM" id="SSF49785">
    <property type="entry name" value="Galactose-binding domain-like"/>
    <property type="match status" value="1"/>
</dbReference>
<dbReference type="RefSeq" id="WP_338399233.1">
    <property type="nucleotide sequence ID" value="NZ_AP025297.1"/>
</dbReference>
<feature type="domain" description="Alginate lyase" evidence="4">
    <location>
        <begin position="349"/>
        <end position="484"/>
    </location>
</feature>
<keyword evidence="5" id="KW-0614">Plasmid</keyword>
<dbReference type="Gene3D" id="2.70.98.70">
    <property type="match status" value="2"/>
</dbReference>
<organism evidence="5 6">
    <name type="scientific">Persicobacter psychrovividus</name>
    <dbReference type="NCBI Taxonomy" id="387638"/>
    <lineage>
        <taxon>Bacteria</taxon>
        <taxon>Pseudomonadati</taxon>
        <taxon>Bacteroidota</taxon>
        <taxon>Cytophagia</taxon>
        <taxon>Cytophagales</taxon>
        <taxon>Persicobacteraceae</taxon>
        <taxon>Persicobacter</taxon>
    </lineage>
</organism>
<dbReference type="Gene3D" id="1.50.10.100">
    <property type="entry name" value="Chondroitin AC/alginate lyase"/>
    <property type="match status" value="1"/>
</dbReference>
<keyword evidence="1 3" id="KW-0732">Signal</keyword>
<dbReference type="Gene3D" id="2.60.120.430">
    <property type="entry name" value="Galactose-binding lectin"/>
    <property type="match status" value="1"/>
</dbReference>
<evidence type="ECO:0000259" key="4">
    <source>
        <dbReference type="Pfam" id="PF05426"/>
    </source>
</evidence>
<dbReference type="InterPro" id="IPR008979">
    <property type="entry name" value="Galactose-bd-like_sf"/>
</dbReference>
<dbReference type="Proteomes" id="UP001354989">
    <property type="component" value="Plasmid pPP5"/>
</dbReference>
<evidence type="ECO:0000256" key="2">
    <source>
        <dbReference type="ARBA" id="ARBA00023239"/>
    </source>
</evidence>
<feature type="chain" id="PRO_5045705043" description="Alginate lyase domain-containing protein" evidence="3">
    <location>
        <begin position="23"/>
        <end position="1176"/>
    </location>
</feature>
<dbReference type="InterPro" id="IPR008397">
    <property type="entry name" value="Alginate_lyase_dom"/>
</dbReference>
<dbReference type="Pfam" id="PF05426">
    <property type="entry name" value="Alginate_lyase"/>
    <property type="match status" value="1"/>
</dbReference>
<proteinExistence type="predicted"/>
<reference evidence="5 6" key="1">
    <citation type="submission" date="2021-12" db="EMBL/GenBank/DDBJ databases">
        <title>Genome sequencing of bacteria with rrn-lacking chromosome and rrn-plasmid.</title>
        <authorList>
            <person name="Anda M."/>
            <person name="Iwasaki W."/>
        </authorList>
    </citation>
    <scope>NUCLEOTIDE SEQUENCE [LARGE SCALE GENOMIC DNA]</scope>
    <source>
        <strain evidence="5 6">NBRC 101262</strain>
        <plasmid evidence="5 6">pPP5</plasmid>
    </source>
</reference>
<accession>A0ABN6LKU0</accession>
<evidence type="ECO:0000313" key="5">
    <source>
        <dbReference type="EMBL" id="BDD02052.1"/>
    </source>
</evidence>
<dbReference type="PANTHER" id="PTHR39210:SF1">
    <property type="entry name" value="HEPARIN-SULFATE LYASE"/>
    <property type="match status" value="1"/>
</dbReference>
<dbReference type="PANTHER" id="PTHR39210">
    <property type="entry name" value="HEPARIN-SULFATE LYASE"/>
    <property type="match status" value="1"/>
</dbReference>
<name>A0ABN6LKU0_9BACT</name>
<keyword evidence="2" id="KW-0456">Lyase</keyword>
<evidence type="ECO:0000256" key="3">
    <source>
        <dbReference type="SAM" id="SignalP"/>
    </source>
</evidence>
<protein>
    <recommendedName>
        <fullName evidence="4">Alginate lyase domain-containing protein</fullName>
    </recommendedName>
</protein>
<dbReference type="SUPFAM" id="SSF48230">
    <property type="entry name" value="Chondroitin AC/alginate lyase"/>
    <property type="match status" value="1"/>
</dbReference>
<dbReference type="InterPro" id="IPR008929">
    <property type="entry name" value="Chondroitin_lyas"/>
</dbReference>
<dbReference type="EMBL" id="AP025297">
    <property type="protein sequence ID" value="BDD02052.1"/>
    <property type="molecule type" value="Genomic_DNA"/>
</dbReference>